<keyword evidence="7" id="KW-1185">Reference proteome</keyword>
<evidence type="ECO:0000259" key="5">
    <source>
        <dbReference type="Pfam" id="PF10451"/>
    </source>
</evidence>
<feature type="coiled-coil region" evidence="4">
    <location>
        <begin position="201"/>
        <end position="252"/>
    </location>
</feature>
<keyword evidence="3" id="KW-0779">Telomere</keyword>
<sequence length="257" mass="29325">MSKQPTTRPFRFYPAYCFQSSPTYDAWVKLTAADFHVLQLEREFQGQNIYFYLNHPIRFVRVVGVVVAIDDINLRYSALTVDDGSGATVELKIVRTSLEEQGSKVPTSATTISNVNVISQSGVFEITIDHRSLDIGTVVKAKGTISEFRGVKQLELKRVQIVSSTDDEAQAWAETAAFKSDVLSIPWRVTSAQHSEIKARIKADKKRAKEYDKRIRDYEVKKFEYEAKKAAHERQKESKREARRRKEEMIMNAGSLI</sequence>
<evidence type="ECO:0000256" key="4">
    <source>
        <dbReference type="SAM" id="Coils"/>
    </source>
</evidence>
<evidence type="ECO:0000256" key="2">
    <source>
        <dbReference type="ARBA" id="ARBA00022454"/>
    </source>
</evidence>
<dbReference type="InParanoid" id="A0A1Y2M6I2"/>
<dbReference type="Gene3D" id="2.40.50.140">
    <property type="entry name" value="Nucleic acid-binding proteins"/>
    <property type="match status" value="1"/>
</dbReference>
<dbReference type="OMA" id="FCFKASP"/>
<evidence type="ECO:0000313" key="7">
    <source>
        <dbReference type="Proteomes" id="UP000193240"/>
    </source>
</evidence>
<gene>
    <name evidence="6" type="ORF">B5807_04392</name>
</gene>
<reference evidence="6 7" key="1">
    <citation type="journal article" date="2017" name="Genome Announc.">
        <title>Genome sequence of the saprophytic ascomycete Epicoccum nigrum ICMP 19927 strain isolated from New Zealand.</title>
        <authorList>
            <person name="Fokin M."/>
            <person name="Fleetwood D."/>
            <person name="Weir B.S."/>
            <person name="Villas-Boas S.G."/>
        </authorList>
    </citation>
    <scope>NUCLEOTIDE SEQUENCE [LARGE SCALE GENOMIC DNA]</scope>
    <source>
        <strain evidence="6 7">ICMP 19927</strain>
    </source>
</reference>
<dbReference type="EMBL" id="KZ107841">
    <property type="protein sequence ID" value="OSS50818.1"/>
    <property type="molecule type" value="Genomic_DNA"/>
</dbReference>
<keyword evidence="2" id="KW-0158">Chromosome</keyword>
<dbReference type="SUPFAM" id="SSF50249">
    <property type="entry name" value="Nucleic acid-binding proteins"/>
    <property type="match status" value="1"/>
</dbReference>
<dbReference type="InterPro" id="IPR012340">
    <property type="entry name" value="NA-bd_OB-fold"/>
</dbReference>
<dbReference type="GO" id="GO:0000781">
    <property type="term" value="C:chromosome, telomeric region"/>
    <property type="evidence" value="ECO:0007669"/>
    <property type="project" value="UniProtKB-SubCell"/>
</dbReference>
<feature type="domain" description="CST complex subunit Stn1 N-terminal" evidence="5">
    <location>
        <begin position="47"/>
        <end position="214"/>
    </location>
</feature>
<evidence type="ECO:0000256" key="1">
    <source>
        <dbReference type="ARBA" id="ARBA00004574"/>
    </source>
</evidence>
<accession>A0A1Y2M6I2</accession>
<dbReference type="Proteomes" id="UP000193240">
    <property type="component" value="Unassembled WGS sequence"/>
</dbReference>
<name>A0A1Y2M6I2_EPING</name>
<dbReference type="InterPro" id="IPR018856">
    <property type="entry name" value="Stn1_N"/>
</dbReference>
<dbReference type="Pfam" id="PF10451">
    <property type="entry name" value="Stn1"/>
    <property type="match status" value="1"/>
</dbReference>
<protein>
    <recommendedName>
        <fullName evidence="5">CST complex subunit Stn1 N-terminal domain-containing protein</fullName>
    </recommendedName>
</protein>
<evidence type="ECO:0000313" key="6">
    <source>
        <dbReference type="EMBL" id="OSS50818.1"/>
    </source>
</evidence>
<comment type="subcellular location">
    <subcellularLocation>
        <location evidence="1">Chromosome</location>
        <location evidence="1">Telomere</location>
    </subcellularLocation>
</comment>
<evidence type="ECO:0000256" key="3">
    <source>
        <dbReference type="ARBA" id="ARBA00022895"/>
    </source>
</evidence>
<dbReference type="AlphaFoldDB" id="A0A1Y2M6I2"/>
<proteinExistence type="predicted"/>
<organism evidence="6 7">
    <name type="scientific">Epicoccum nigrum</name>
    <name type="common">Soil fungus</name>
    <name type="synonym">Epicoccum purpurascens</name>
    <dbReference type="NCBI Taxonomy" id="105696"/>
    <lineage>
        <taxon>Eukaryota</taxon>
        <taxon>Fungi</taxon>
        <taxon>Dikarya</taxon>
        <taxon>Ascomycota</taxon>
        <taxon>Pezizomycotina</taxon>
        <taxon>Dothideomycetes</taxon>
        <taxon>Pleosporomycetidae</taxon>
        <taxon>Pleosporales</taxon>
        <taxon>Pleosporineae</taxon>
        <taxon>Didymellaceae</taxon>
        <taxon>Epicoccum</taxon>
    </lineage>
</organism>
<keyword evidence="4" id="KW-0175">Coiled coil</keyword>